<evidence type="ECO:0000313" key="2">
    <source>
        <dbReference type="Proteomes" id="UP001433508"/>
    </source>
</evidence>
<organism evidence="1 2">
    <name type="scientific">Lipomyces kononenkoae</name>
    <name type="common">Yeast</name>
    <dbReference type="NCBI Taxonomy" id="34357"/>
    <lineage>
        <taxon>Eukaryota</taxon>
        <taxon>Fungi</taxon>
        <taxon>Dikarya</taxon>
        <taxon>Ascomycota</taxon>
        <taxon>Saccharomycotina</taxon>
        <taxon>Lipomycetes</taxon>
        <taxon>Lipomycetales</taxon>
        <taxon>Lipomycetaceae</taxon>
        <taxon>Lipomyces</taxon>
    </lineage>
</organism>
<protein>
    <submittedName>
        <fullName evidence="1">Golgin subfamily A member 7/ERF4 family-domain-containing protein</fullName>
    </submittedName>
</protein>
<sequence>MASTAENIIPVNDDVPAPDERPLQLSDPRWVPSITRRDYFVTHVGNPHVLVDSACRACTRIVRIHRDYMYPRESNVPAFSPQFPGYPLSVFMTETEFLDLVHEINDQLDQAFYPLSMGNVLDGCIGVLTCWLWECVVTSYHIRKTSELESFIERLNEEVYKARGIKVISPRRTGYLSLDIQVPYPFTRPKREQNT</sequence>
<proteinExistence type="predicted"/>
<reference evidence="2" key="1">
    <citation type="journal article" date="2024" name="Front. Bioeng. Biotechnol.">
        <title>Genome-scale model development and genomic sequencing of the oleaginous clade Lipomyces.</title>
        <authorList>
            <person name="Czajka J.J."/>
            <person name="Han Y."/>
            <person name="Kim J."/>
            <person name="Mondo S.J."/>
            <person name="Hofstad B.A."/>
            <person name="Robles A."/>
            <person name="Haridas S."/>
            <person name="Riley R."/>
            <person name="LaButti K."/>
            <person name="Pangilinan J."/>
            <person name="Andreopoulos W."/>
            <person name="Lipzen A."/>
            <person name="Yan J."/>
            <person name="Wang M."/>
            <person name="Ng V."/>
            <person name="Grigoriev I.V."/>
            <person name="Spatafora J.W."/>
            <person name="Magnuson J.K."/>
            <person name="Baker S.E."/>
            <person name="Pomraning K.R."/>
        </authorList>
    </citation>
    <scope>NUCLEOTIDE SEQUENCE [LARGE SCALE GENOMIC DNA]</scope>
    <source>
        <strain evidence="2">CBS 7786</strain>
    </source>
</reference>
<name>A0ACC3T963_LIPKO</name>
<dbReference type="EMBL" id="MU971341">
    <property type="protein sequence ID" value="KAK9240221.1"/>
    <property type="molecule type" value="Genomic_DNA"/>
</dbReference>
<gene>
    <name evidence="1" type="ORF">V1525DRAFT_396307</name>
</gene>
<dbReference type="Proteomes" id="UP001433508">
    <property type="component" value="Unassembled WGS sequence"/>
</dbReference>
<accession>A0ACC3T963</accession>
<evidence type="ECO:0000313" key="1">
    <source>
        <dbReference type="EMBL" id="KAK9240221.1"/>
    </source>
</evidence>
<keyword evidence="2" id="KW-1185">Reference proteome</keyword>
<comment type="caution">
    <text evidence="1">The sequence shown here is derived from an EMBL/GenBank/DDBJ whole genome shotgun (WGS) entry which is preliminary data.</text>
</comment>